<evidence type="ECO:0000256" key="1">
    <source>
        <dbReference type="ARBA" id="ARBA00008560"/>
    </source>
</evidence>
<evidence type="ECO:0000313" key="7">
    <source>
        <dbReference type="EMBL" id="MCA9302406.1"/>
    </source>
</evidence>
<evidence type="ECO:0000256" key="5">
    <source>
        <dbReference type="HAMAP-Rule" id="MF_00340"/>
    </source>
</evidence>
<dbReference type="AlphaFoldDB" id="A0A955E083"/>
<dbReference type="GO" id="GO:0015934">
    <property type="term" value="C:large ribosomal subunit"/>
    <property type="evidence" value="ECO:0007669"/>
    <property type="project" value="InterPro"/>
</dbReference>
<accession>A0A955E083</accession>
<comment type="similarity">
    <text evidence="1 5">Belongs to the bacterial ribosomal protein bL32 family.</text>
</comment>
<name>A0A955E083_UNCKA</name>
<dbReference type="GO" id="GO:0003735">
    <property type="term" value="F:structural constituent of ribosome"/>
    <property type="evidence" value="ECO:0007669"/>
    <property type="project" value="InterPro"/>
</dbReference>
<evidence type="ECO:0000256" key="4">
    <source>
        <dbReference type="ARBA" id="ARBA00035178"/>
    </source>
</evidence>
<dbReference type="SUPFAM" id="SSF57829">
    <property type="entry name" value="Zn-binding ribosomal proteins"/>
    <property type="match status" value="1"/>
</dbReference>
<dbReference type="GO" id="GO:0006412">
    <property type="term" value="P:translation"/>
    <property type="evidence" value="ECO:0007669"/>
    <property type="project" value="UniProtKB-UniRule"/>
</dbReference>
<dbReference type="NCBIfam" id="TIGR01031">
    <property type="entry name" value="rpmF_bact"/>
    <property type="match status" value="1"/>
</dbReference>
<evidence type="ECO:0000256" key="2">
    <source>
        <dbReference type="ARBA" id="ARBA00022980"/>
    </source>
</evidence>
<gene>
    <name evidence="5 7" type="primary">rpmF</name>
    <name evidence="7" type="ORF">KDA10_03560</name>
</gene>
<comment type="caution">
    <text evidence="7">The sequence shown here is derived from an EMBL/GenBank/DDBJ whole genome shotgun (WGS) entry which is preliminary data.</text>
</comment>
<reference evidence="7" key="2">
    <citation type="journal article" date="2021" name="Microbiome">
        <title>Successional dynamics and alternative stable states in a saline activated sludge microbial community over 9 years.</title>
        <authorList>
            <person name="Wang Y."/>
            <person name="Ye J."/>
            <person name="Ju F."/>
            <person name="Liu L."/>
            <person name="Boyd J.A."/>
            <person name="Deng Y."/>
            <person name="Parks D.H."/>
            <person name="Jiang X."/>
            <person name="Yin X."/>
            <person name="Woodcroft B.J."/>
            <person name="Tyson G.W."/>
            <person name="Hugenholtz P."/>
            <person name="Polz M.F."/>
            <person name="Zhang T."/>
        </authorList>
    </citation>
    <scope>NUCLEOTIDE SEQUENCE</scope>
    <source>
        <strain evidence="7">HKST-UBA80</strain>
    </source>
</reference>
<reference evidence="7" key="1">
    <citation type="submission" date="2020-04" db="EMBL/GenBank/DDBJ databases">
        <authorList>
            <person name="Zhang T."/>
        </authorList>
    </citation>
    <scope>NUCLEOTIDE SEQUENCE</scope>
    <source>
        <strain evidence="7">HKST-UBA80</strain>
    </source>
</reference>
<dbReference type="HAMAP" id="MF_00340">
    <property type="entry name" value="Ribosomal_bL32"/>
    <property type="match status" value="1"/>
</dbReference>
<evidence type="ECO:0000256" key="6">
    <source>
        <dbReference type="SAM" id="MobiDB-lite"/>
    </source>
</evidence>
<dbReference type="Proteomes" id="UP000714817">
    <property type="component" value="Unassembled WGS sequence"/>
</dbReference>
<dbReference type="Pfam" id="PF01783">
    <property type="entry name" value="Ribosomal_L32p"/>
    <property type="match status" value="1"/>
</dbReference>
<organism evidence="7 8">
    <name type="scientific">candidate division WWE3 bacterium</name>
    <dbReference type="NCBI Taxonomy" id="2053526"/>
    <lineage>
        <taxon>Bacteria</taxon>
        <taxon>Katanobacteria</taxon>
    </lineage>
</organism>
<evidence type="ECO:0000256" key="3">
    <source>
        <dbReference type="ARBA" id="ARBA00023274"/>
    </source>
</evidence>
<dbReference type="EMBL" id="JAGQNY010000015">
    <property type="protein sequence ID" value="MCA9302406.1"/>
    <property type="molecule type" value="Genomic_DNA"/>
</dbReference>
<feature type="region of interest" description="Disordered" evidence="6">
    <location>
        <begin position="1"/>
        <end position="22"/>
    </location>
</feature>
<dbReference type="InterPro" id="IPR011332">
    <property type="entry name" value="Ribosomal_zn-bd"/>
</dbReference>
<proteinExistence type="inferred from homology"/>
<feature type="compositionally biased region" description="Basic residues" evidence="6">
    <location>
        <begin position="1"/>
        <end position="15"/>
    </location>
</feature>
<keyword evidence="3 5" id="KW-0687">Ribonucleoprotein</keyword>
<protein>
    <recommendedName>
        <fullName evidence="4 5">Large ribosomal subunit protein bL32</fullName>
    </recommendedName>
</protein>
<dbReference type="InterPro" id="IPR002677">
    <property type="entry name" value="Ribosomal_bL32"/>
</dbReference>
<sequence>MPRPKRKHSKGRVRRKRDEKMQQQVVQTVQCEHCKAQKLPHRVCDSCGKE</sequence>
<evidence type="ECO:0000313" key="8">
    <source>
        <dbReference type="Proteomes" id="UP000714817"/>
    </source>
</evidence>
<keyword evidence="2 5" id="KW-0689">Ribosomal protein</keyword>